<organism evidence="2 3">
    <name type="scientific">Psychrobacter raelei</name>
    <dbReference type="NCBI Taxonomy" id="2565531"/>
    <lineage>
        <taxon>Bacteria</taxon>
        <taxon>Pseudomonadati</taxon>
        <taxon>Pseudomonadota</taxon>
        <taxon>Gammaproteobacteria</taxon>
        <taxon>Moraxellales</taxon>
        <taxon>Moraxellaceae</taxon>
        <taxon>Psychrobacter</taxon>
    </lineage>
</organism>
<dbReference type="EMBL" id="CP093310">
    <property type="protein sequence ID" value="UNK05862.2"/>
    <property type="molecule type" value="Genomic_DNA"/>
</dbReference>
<protein>
    <submittedName>
        <fullName evidence="2">EcsC family protein</fullName>
    </submittedName>
</protein>
<dbReference type="InterPro" id="IPR024787">
    <property type="entry name" value="EcsC"/>
</dbReference>
<sequence length="439" mass="47263">MAKQSKSSKKSKAVVTGLDVLGHVARNNLERFGSMLDSLSAKSGKASQFKAVDLSDYKTSTASNLLSQQTIKTSEQLLGKRFATYGKYAKKVVPNSIYQKASDSVFSQVAKLAATWSEIDLPREQRFEGIQTLSDQERNALARDIANQNRALATIGGVTGLAGLPGMLADTLWLLLVSLRTVYQLATVYDKPLTGKQGIKMAYAVIGSADLSKMQEKQTILAALGVAKGLISNADNTGLRSELSKGLGIAGSNIEFYAKQVDKLAEQFNFDLDSINISWMGKFLPLVAVGTTVHYNSHLIDQVIGVAKATFGPEPIVAKQALTDATHEEDQSDNASEKAADKKQPAKNDSEAKTQSADEAADKNADNNADNKQTKADKKTEVSDDVADQFGEEPTDPTKGAETQESYDFHTQEGQPAKKDAESTTANDAKNDAKKDQAK</sequence>
<feature type="compositionally biased region" description="Acidic residues" evidence="1">
    <location>
        <begin position="383"/>
        <end position="395"/>
    </location>
</feature>
<dbReference type="AlphaFoldDB" id="A0AAT9PEG5"/>
<dbReference type="RefSeq" id="WP_338412516.1">
    <property type="nucleotide sequence ID" value="NZ_CP093310.2"/>
</dbReference>
<accession>A0AAT9PEG5</accession>
<evidence type="ECO:0000256" key="1">
    <source>
        <dbReference type="SAM" id="MobiDB-lite"/>
    </source>
</evidence>
<feature type="compositionally biased region" description="Basic and acidic residues" evidence="1">
    <location>
        <begin position="429"/>
        <end position="439"/>
    </location>
</feature>
<reference evidence="2" key="1">
    <citation type="submission" date="2024-03" db="EMBL/GenBank/DDBJ databases">
        <title>Psychrobacter raelis sp. nov. isolated from a dog with peritonitis.</title>
        <authorList>
            <person name="Schiavone A."/>
            <person name="Manzulli V."/>
            <person name="Camarda A."/>
            <person name="Cafiero M.A."/>
            <person name="Vasco I."/>
            <person name="Marino L."/>
            <person name="Pennuzzi G."/>
            <person name="Serrecchia L."/>
            <person name="Galante D."/>
            <person name="Pugliese N."/>
        </authorList>
    </citation>
    <scope>NUCLEOTIDE SEQUENCE</scope>
    <source>
        <strain evidence="2">PraFG1</strain>
    </source>
</reference>
<feature type="compositionally biased region" description="Basic and acidic residues" evidence="1">
    <location>
        <begin position="372"/>
        <end position="382"/>
    </location>
</feature>
<feature type="compositionally biased region" description="Basic and acidic residues" evidence="1">
    <location>
        <begin position="407"/>
        <end position="422"/>
    </location>
</feature>
<feature type="compositionally biased region" description="Basic and acidic residues" evidence="1">
    <location>
        <begin position="325"/>
        <end position="352"/>
    </location>
</feature>
<proteinExistence type="predicted"/>
<feature type="region of interest" description="Disordered" evidence="1">
    <location>
        <begin position="323"/>
        <end position="439"/>
    </location>
</feature>
<name>A0AAT9PEG5_9GAMM</name>
<keyword evidence="3" id="KW-1185">Reference proteome</keyword>
<dbReference type="KEGG" id="prae:MN210_03515"/>
<evidence type="ECO:0000313" key="2">
    <source>
        <dbReference type="EMBL" id="UNK05862.2"/>
    </source>
</evidence>
<evidence type="ECO:0000313" key="3">
    <source>
        <dbReference type="Proteomes" id="UP000829560"/>
    </source>
</evidence>
<gene>
    <name evidence="2" type="ORF">MN210_03515</name>
</gene>
<dbReference type="Proteomes" id="UP000829560">
    <property type="component" value="Chromosome"/>
</dbReference>
<dbReference type="Pfam" id="PF12787">
    <property type="entry name" value="EcsC"/>
    <property type="match status" value="1"/>
</dbReference>